<evidence type="ECO:0000313" key="4">
    <source>
        <dbReference type="Proteomes" id="UP001304461"/>
    </source>
</evidence>
<dbReference type="PANTHER" id="PTHR35526:SF3">
    <property type="entry name" value="ANTI-SIGMA-F FACTOR RSBW"/>
    <property type="match status" value="1"/>
</dbReference>
<dbReference type="InterPro" id="IPR003594">
    <property type="entry name" value="HATPase_dom"/>
</dbReference>
<name>A0ABU5RRS4_9CYAN</name>
<evidence type="ECO:0000256" key="1">
    <source>
        <dbReference type="ARBA" id="ARBA00022527"/>
    </source>
</evidence>
<sequence length="141" mass="15682">MQLRWADYITPSTLQLAPLVELLLEPIGCALRQAELQLGLQEALVNAVRHGNGCDPGKCLRIRRIVTPRWVVWQVQDEGPGLPVHARHACLPCQEDAPSGRGLFLIHHCFDDVRWSGRGNRLQLAARRAAVSARAPDSPDR</sequence>
<protein>
    <submittedName>
        <fullName evidence="3">ATP-binding protein</fullName>
    </submittedName>
</protein>
<keyword evidence="3" id="KW-0067">ATP-binding</keyword>
<dbReference type="Proteomes" id="UP001304461">
    <property type="component" value="Unassembled WGS sequence"/>
</dbReference>
<keyword evidence="1" id="KW-0808">Transferase</keyword>
<organism evidence="3 4">
    <name type="scientific">Cyanobium gracile UHCC 0139</name>
    <dbReference type="NCBI Taxonomy" id="3110308"/>
    <lineage>
        <taxon>Bacteria</taxon>
        <taxon>Bacillati</taxon>
        <taxon>Cyanobacteriota</taxon>
        <taxon>Cyanophyceae</taxon>
        <taxon>Synechococcales</taxon>
        <taxon>Prochlorococcaceae</taxon>
        <taxon>Cyanobium</taxon>
    </lineage>
</organism>
<dbReference type="Gene3D" id="3.30.565.10">
    <property type="entry name" value="Histidine kinase-like ATPase, C-terminal domain"/>
    <property type="match status" value="1"/>
</dbReference>
<keyword evidence="1" id="KW-0418">Kinase</keyword>
<dbReference type="PIRSF" id="PIRSF020906">
    <property type="entry name" value="Anti_s_fact_PmgA_prd"/>
    <property type="match status" value="1"/>
</dbReference>
<dbReference type="InterPro" id="IPR036890">
    <property type="entry name" value="HATPase_C_sf"/>
</dbReference>
<dbReference type="RefSeq" id="WP_323304593.1">
    <property type="nucleotide sequence ID" value="NZ_JAYGHX010000002.1"/>
</dbReference>
<dbReference type="SUPFAM" id="SSF55874">
    <property type="entry name" value="ATPase domain of HSP90 chaperone/DNA topoisomerase II/histidine kinase"/>
    <property type="match status" value="1"/>
</dbReference>
<gene>
    <name evidence="3" type="ORF">VB738_04375</name>
</gene>
<dbReference type="EMBL" id="JAYGHX010000002">
    <property type="protein sequence ID" value="MEA5390494.1"/>
    <property type="molecule type" value="Genomic_DNA"/>
</dbReference>
<keyword evidence="1" id="KW-0723">Serine/threonine-protein kinase</keyword>
<dbReference type="GO" id="GO:0005524">
    <property type="term" value="F:ATP binding"/>
    <property type="evidence" value="ECO:0007669"/>
    <property type="project" value="UniProtKB-KW"/>
</dbReference>
<feature type="domain" description="Histidine kinase/HSP90-like ATPase" evidence="2">
    <location>
        <begin position="34"/>
        <end position="124"/>
    </location>
</feature>
<keyword evidence="4" id="KW-1185">Reference proteome</keyword>
<evidence type="ECO:0000259" key="2">
    <source>
        <dbReference type="Pfam" id="PF13581"/>
    </source>
</evidence>
<accession>A0ABU5RRS4</accession>
<dbReference type="InterPro" id="IPR016781">
    <property type="entry name" value="Anti-sigma_regulat_PmgA_prd"/>
</dbReference>
<keyword evidence="3" id="KW-0547">Nucleotide-binding</keyword>
<comment type="caution">
    <text evidence="3">The sequence shown here is derived from an EMBL/GenBank/DDBJ whole genome shotgun (WGS) entry which is preliminary data.</text>
</comment>
<dbReference type="Pfam" id="PF13581">
    <property type="entry name" value="HATPase_c_2"/>
    <property type="match status" value="1"/>
</dbReference>
<evidence type="ECO:0000313" key="3">
    <source>
        <dbReference type="EMBL" id="MEA5390494.1"/>
    </source>
</evidence>
<proteinExistence type="predicted"/>
<dbReference type="CDD" id="cd16936">
    <property type="entry name" value="HATPase_RsbW-like"/>
    <property type="match status" value="1"/>
</dbReference>
<dbReference type="PANTHER" id="PTHR35526">
    <property type="entry name" value="ANTI-SIGMA-F FACTOR RSBW-RELATED"/>
    <property type="match status" value="1"/>
</dbReference>
<dbReference type="InterPro" id="IPR050267">
    <property type="entry name" value="Anti-sigma-factor_SerPK"/>
</dbReference>
<reference evidence="3 4" key="1">
    <citation type="submission" date="2023-12" db="EMBL/GenBank/DDBJ databases">
        <title>Baltic Sea Cyanobacteria.</title>
        <authorList>
            <person name="Delbaje E."/>
            <person name="Fewer D.P."/>
            <person name="Shishido T.K."/>
        </authorList>
    </citation>
    <scope>NUCLEOTIDE SEQUENCE [LARGE SCALE GENOMIC DNA]</scope>
    <source>
        <strain evidence="3 4">UHCC 0139</strain>
    </source>
</reference>